<sequence length="1303" mass="142359">MIMDGEDGELPGKTSEVVLGKDQVSSDLVSHVIRSKLLTFVKIKGGNVTFGGGDEQSPFSDKELLFSPRSSSTDSCQKAGKVPNVSHLKPFGCHVTILNTSDHLGKFEGKADEGFLVGYSAHSKAYRVYNLSNKKIEETLNLRYMEDKPNVQGLDHEWTKHLTTSYSSKGCWCLCSCLLQSSSVVEPVHADTPLPPGHSLGSSENSTIFSSPSDLANHISSSTEMEGIHHHPTTGIFSESTYDADFGGSATNLAPTIAVDPVSTRRILDRLCKRRMKQFVNQDVWKLCAFARRGKTAFWEKWLLRIKRVAKRVYVTQPKGFEDPFTLNMCTELLKSFVWSSSSTTKGLDLMIGFTYVFDSLKAQILCLLVSACLDTKVILLTSNLNAAYSDSDYAGSNGDRKSTTGGCQFLGRRLISWQCQKANCSGNFFTEQEFVPPTNLSFCCSLLCEMIHDGENRNGVLCCGFTLIENNSFWYAINHDTIIYGLCGSKNFGNGLSLGTFEEGPPAIIATIDRTPYTITESLVRSQLHLDDEGGVKDLPSANIYLGMDNMGYPTEGKLTFHKNKETLCHLAIMLPPAQPAIAGDSSGEAEPTILHTVPEILTEPAHSHDQASSPPRPTTIPASAQENEQVNSLVQKIDSQASDLKAHKLVFKEVVGKLVKKVKELEEKLKGRKRKFVMTESNIEEEEEQDVDPLIKLAKAVPTGGSNEDDIPPSSSIPSDGSAIPPDVTTGPTDAPFDKGKSHMLEEEPPSCVTRSFRQREEEDMLGVHANQGLSADLLGPDVNENNFAARIVALVAERRRKFAAQRHALDNLQSQHLRRSLKRQGADLEQPDSKKSKSTEPQKTFVPAASRPSSAGVTPDVHQSPFVDTPPATPLHSPKTSSHPDVPPDTSKKPSVAPTPPSGFSATSTVTRTSDPRTRNQSSAADLIAVDSQEDVEVPSTTTSSAQQTAFKTKKVGTRRKQFGRKGVHPSRSTIPIEDEDPDAEHKMCIKDTEATGVGLVLWGDLKVLIDSPEVNDGSDVRKNQNTWILQSWKLYSSTGIYALETVSGIVLHMFVDKSGKNGFSLLGFYTLSEVPMDWTAQDVNGYLVNGFHQIHFSFYDSILRGCSLSHPMGCDENRMSINLAAAVFVAVSILKALKTEDLSRKLEVNYVNFKCRGGAIYLHRLKDLSRAEAYKVPRQVTSSANPVDALNTIQKGDELGSNGGSANSGEIVVQDVAGLASGSPSNIPLWLKGLMSGKVSKSLSEGFFFKWKSGGFLPNIDAGRFESGRDYLLAQLNRRVRQAHGDKGKCSPIVKSHAN</sequence>
<feature type="region of interest" description="Disordered" evidence="1">
    <location>
        <begin position="703"/>
        <end position="754"/>
    </location>
</feature>
<evidence type="ECO:0000313" key="3">
    <source>
        <dbReference type="EMBL" id="GJT17564.1"/>
    </source>
</evidence>
<feature type="domain" description="Retroviral polymerase SH3-like" evidence="2">
    <location>
        <begin position="93"/>
        <end position="148"/>
    </location>
</feature>
<feature type="region of interest" description="Disordered" evidence="1">
    <location>
        <begin position="816"/>
        <end position="982"/>
    </location>
</feature>
<feature type="compositionally biased region" description="Basic and acidic residues" evidence="1">
    <location>
        <begin position="738"/>
        <end position="748"/>
    </location>
</feature>
<dbReference type="InterPro" id="IPR057670">
    <property type="entry name" value="SH3_retrovirus"/>
</dbReference>
<feature type="compositionally biased region" description="Polar residues" evidence="1">
    <location>
        <begin position="905"/>
        <end position="927"/>
    </location>
</feature>
<comment type="caution">
    <text evidence="3">The sequence shown here is derived from an EMBL/GenBank/DDBJ whole genome shotgun (WGS) entry which is preliminary data.</text>
</comment>
<proteinExistence type="predicted"/>
<keyword evidence="4" id="KW-1185">Reference proteome</keyword>
<organism evidence="3 4">
    <name type="scientific">Tanacetum coccineum</name>
    <dbReference type="NCBI Taxonomy" id="301880"/>
    <lineage>
        <taxon>Eukaryota</taxon>
        <taxon>Viridiplantae</taxon>
        <taxon>Streptophyta</taxon>
        <taxon>Embryophyta</taxon>
        <taxon>Tracheophyta</taxon>
        <taxon>Spermatophyta</taxon>
        <taxon>Magnoliopsida</taxon>
        <taxon>eudicotyledons</taxon>
        <taxon>Gunneridae</taxon>
        <taxon>Pentapetalae</taxon>
        <taxon>asterids</taxon>
        <taxon>campanulids</taxon>
        <taxon>Asterales</taxon>
        <taxon>Asteraceae</taxon>
        <taxon>Asteroideae</taxon>
        <taxon>Anthemideae</taxon>
        <taxon>Anthemidinae</taxon>
        <taxon>Tanacetum</taxon>
    </lineage>
</organism>
<dbReference type="EMBL" id="BQNB010013568">
    <property type="protein sequence ID" value="GJT17564.1"/>
    <property type="molecule type" value="Genomic_DNA"/>
</dbReference>
<evidence type="ECO:0000256" key="1">
    <source>
        <dbReference type="SAM" id="MobiDB-lite"/>
    </source>
</evidence>
<feature type="compositionally biased region" description="Basic and acidic residues" evidence="1">
    <location>
        <begin position="834"/>
        <end position="843"/>
    </location>
</feature>
<evidence type="ECO:0000313" key="4">
    <source>
        <dbReference type="Proteomes" id="UP001151760"/>
    </source>
</evidence>
<protein>
    <submittedName>
        <fullName evidence="3">Ribonuclease H-like domain-containing protein</fullName>
    </submittedName>
</protein>
<accession>A0ABQ5BWV3</accession>
<dbReference type="Pfam" id="PF25597">
    <property type="entry name" value="SH3_retrovirus"/>
    <property type="match status" value="1"/>
</dbReference>
<feature type="compositionally biased region" description="Basic residues" evidence="1">
    <location>
        <begin position="955"/>
        <end position="972"/>
    </location>
</feature>
<feature type="compositionally biased region" description="Low complexity" evidence="1">
    <location>
        <begin position="714"/>
        <end position="729"/>
    </location>
</feature>
<feature type="compositionally biased region" description="Low complexity" evidence="1">
    <location>
        <begin position="943"/>
        <end position="953"/>
    </location>
</feature>
<feature type="compositionally biased region" description="Polar residues" evidence="1">
    <location>
        <begin position="622"/>
        <end position="632"/>
    </location>
</feature>
<reference evidence="3" key="2">
    <citation type="submission" date="2022-01" db="EMBL/GenBank/DDBJ databases">
        <authorList>
            <person name="Yamashiro T."/>
            <person name="Shiraishi A."/>
            <person name="Satake H."/>
            <person name="Nakayama K."/>
        </authorList>
    </citation>
    <scope>NUCLEOTIDE SEQUENCE</scope>
</reference>
<evidence type="ECO:0000259" key="2">
    <source>
        <dbReference type="Pfam" id="PF25597"/>
    </source>
</evidence>
<name>A0ABQ5BWV3_9ASTR</name>
<dbReference type="Proteomes" id="UP001151760">
    <property type="component" value="Unassembled WGS sequence"/>
</dbReference>
<gene>
    <name evidence="3" type="ORF">Tco_0876270</name>
</gene>
<reference evidence="3" key="1">
    <citation type="journal article" date="2022" name="Int. J. Mol. Sci.">
        <title>Draft Genome of Tanacetum Coccineum: Genomic Comparison of Closely Related Tanacetum-Family Plants.</title>
        <authorList>
            <person name="Yamashiro T."/>
            <person name="Shiraishi A."/>
            <person name="Nakayama K."/>
            <person name="Satake H."/>
        </authorList>
    </citation>
    <scope>NUCLEOTIDE SEQUENCE</scope>
</reference>
<feature type="region of interest" description="Disordered" evidence="1">
    <location>
        <begin position="607"/>
        <end position="632"/>
    </location>
</feature>